<proteinExistence type="inferred from homology"/>
<dbReference type="GO" id="GO:0005829">
    <property type="term" value="C:cytosol"/>
    <property type="evidence" value="ECO:0007669"/>
    <property type="project" value="TreeGrafter"/>
</dbReference>
<dbReference type="InterPro" id="IPR035959">
    <property type="entry name" value="RutC-like_sf"/>
</dbReference>
<reference evidence="3" key="1">
    <citation type="submission" date="2025-08" db="UniProtKB">
        <authorList>
            <consortium name="RefSeq"/>
        </authorList>
    </citation>
    <scope>IDENTIFICATION</scope>
    <source>
        <tissue evidence="3">Whole organism</tissue>
    </source>
</reference>
<dbReference type="Gene3D" id="3.30.1330.40">
    <property type="entry name" value="RutC-like"/>
    <property type="match status" value="1"/>
</dbReference>
<dbReference type="GO" id="GO:0019239">
    <property type="term" value="F:deaminase activity"/>
    <property type="evidence" value="ECO:0007669"/>
    <property type="project" value="TreeGrafter"/>
</dbReference>
<dbReference type="SUPFAM" id="SSF55298">
    <property type="entry name" value="YjgF-like"/>
    <property type="match status" value="1"/>
</dbReference>
<comment type="similarity">
    <text evidence="1">Belongs to the RutC family.</text>
</comment>
<name>A0A6J1S629_FRAOC</name>
<dbReference type="GO" id="GO:0005739">
    <property type="term" value="C:mitochondrion"/>
    <property type="evidence" value="ECO:0007669"/>
    <property type="project" value="TreeGrafter"/>
</dbReference>
<evidence type="ECO:0000313" key="3">
    <source>
        <dbReference type="RefSeq" id="XP_026274201.1"/>
    </source>
</evidence>
<dbReference type="KEGG" id="foc:113203636"/>
<dbReference type="OrthoDB" id="309640at2759"/>
<dbReference type="InterPro" id="IPR006056">
    <property type="entry name" value="RidA"/>
</dbReference>
<keyword evidence="2" id="KW-1185">Reference proteome</keyword>
<dbReference type="AlphaFoldDB" id="A0A6J1S629"/>
<dbReference type="Proteomes" id="UP000504606">
    <property type="component" value="Unplaced"/>
</dbReference>
<dbReference type="GeneID" id="113203636"/>
<dbReference type="InterPro" id="IPR006175">
    <property type="entry name" value="YjgF/YER057c/UK114"/>
</dbReference>
<accession>A0A6J1S629</accession>
<protein>
    <submittedName>
        <fullName evidence="3">RutC family protein UK114</fullName>
    </submittedName>
</protein>
<organism evidence="2 3">
    <name type="scientific">Frankliniella occidentalis</name>
    <name type="common">Western flower thrips</name>
    <name type="synonym">Euthrips occidentalis</name>
    <dbReference type="NCBI Taxonomy" id="133901"/>
    <lineage>
        <taxon>Eukaryota</taxon>
        <taxon>Metazoa</taxon>
        <taxon>Ecdysozoa</taxon>
        <taxon>Arthropoda</taxon>
        <taxon>Hexapoda</taxon>
        <taxon>Insecta</taxon>
        <taxon>Pterygota</taxon>
        <taxon>Neoptera</taxon>
        <taxon>Paraneoptera</taxon>
        <taxon>Thysanoptera</taxon>
        <taxon>Terebrantia</taxon>
        <taxon>Thripoidea</taxon>
        <taxon>Thripidae</taxon>
        <taxon>Frankliniella</taxon>
    </lineage>
</organism>
<dbReference type="PANTHER" id="PTHR11803">
    <property type="entry name" value="2-IMINOBUTANOATE/2-IMINOPROPANOATE DEAMINASE RIDA"/>
    <property type="match status" value="1"/>
</dbReference>
<dbReference type="CDD" id="cd00448">
    <property type="entry name" value="YjgF_YER057c_UK114_family"/>
    <property type="match status" value="1"/>
</dbReference>
<dbReference type="Pfam" id="PF01042">
    <property type="entry name" value="Ribonuc_L-PSP"/>
    <property type="match status" value="1"/>
</dbReference>
<dbReference type="NCBIfam" id="TIGR00004">
    <property type="entry name" value="Rid family detoxifying hydrolase"/>
    <property type="match status" value="1"/>
</dbReference>
<dbReference type="RefSeq" id="XP_026274201.1">
    <property type="nucleotide sequence ID" value="XM_026418416.2"/>
</dbReference>
<evidence type="ECO:0000256" key="1">
    <source>
        <dbReference type="ARBA" id="ARBA00010552"/>
    </source>
</evidence>
<dbReference type="PANTHER" id="PTHR11803:SF39">
    <property type="entry name" value="2-IMINOBUTANOATE_2-IMINOPROPANOATE DEAMINASE"/>
    <property type="match status" value="1"/>
</dbReference>
<dbReference type="FunFam" id="3.30.1330.40:FF:000001">
    <property type="entry name" value="L-PSP family endoribonuclease"/>
    <property type="match status" value="1"/>
</dbReference>
<dbReference type="CTD" id="34897"/>
<sequence>MSKIVKKIINTPLAAAAVAPYNQAVLAGRTLYCSGVLGIDKDTKQLVPGGTVAQARQAFVNLKHTLEAGGSSFEKVVKMTVLLQSLDDFKDVNEVYTEYFKKPYPARTAYQVGKLPLGAAIEMEAIALVGEVETVE</sequence>
<evidence type="ECO:0000313" key="2">
    <source>
        <dbReference type="Proteomes" id="UP000504606"/>
    </source>
</evidence>
<gene>
    <name evidence="3" type="primary">LOC113203636</name>
</gene>